<evidence type="ECO:0000256" key="9">
    <source>
        <dbReference type="ARBA" id="ARBA00025021"/>
    </source>
</evidence>
<evidence type="ECO:0000256" key="6">
    <source>
        <dbReference type="ARBA" id="ARBA00022801"/>
    </source>
</evidence>
<keyword evidence="6" id="KW-0378">Hydrolase</keyword>
<keyword evidence="3 11" id="KW-0963">Cytoplasm</keyword>
<evidence type="ECO:0000256" key="12">
    <source>
        <dbReference type="PIRSR" id="PIRSR006230-1"/>
    </source>
</evidence>
<evidence type="ECO:0000256" key="7">
    <source>
        <dbReference type="ARBA" id="ARBA00022884"/>
    </source>
</evidence>
<dbReference type="FunFam" id="1.10.1580.10:FF:000003">
    <property type="entry name" value="Ribosome biogenesis GTPase A"/>
    <property type="match status" value="1"/>
</dbReference>
<dbReference type="GO" id="GO:0003723">
    <property type="term" value="F:RNA binding"/>
    <property type="evidence" value="ECO:0007669"/>
    <property type="project" value="UniProtKB-KW"/>
</dbReference>
<evidence type="ECO:0000256" key="3">
    <source>
        <dbReference type="ARBA" id="ARBA00022490"/>
    </source>
</evidence>
<dbReference type="Pfam" id="PF01926">
    <property type="entry name" value="MMR_HSR1"/>
    <property type="match status" value="1"/>
</dbReference>
<sequence>MTIQWYPGHMAKAKREMTEKLKMIDAVFELVDARIPMSSRNPMIDEIIGDKPRLLLLNKSDMADPKMTKEWQDFFSSISISAIPLNSQKGTGVQSITTAAQQLLKEKLDKMRAKGMNPRAIRGLIVGIPNVGKSTLINRLANKKIAKTGDRPGITKQQQWIKVGKALELLDTPGILWPKFEEPVTGLRLAVTGAIKDELLDFQELALFLLTYLRENYPENLLHRYHLDELHENPLDLLEAIAKKRGFLMSGGMIDYDRCAEMLLREYRTEKLGKITLERPGDFYVFKHANTKD</sequence>
<reference evidence="14 15" key="1">
    <citation type="submission" date="2018-04" db="EMBL/GenBank/DDBJ databases">
        <title>Camelliibacillus theae gen. nov., sp. nov., isolated from Pu'er tea.</title>
        <authorList>
            <person name="Niu L."/>
        </authorList>
    </citation>
    <scope>NUCLEOTIDE SEQUENCE [LARGE SCALE GENOMIC DNA]</scope>
    <source>
        <strain evidence="14 15">T8</strain>
    </source>
</reference>
<evidence type="ECO:0000256" key="2">
    <source>
        <dbReference type="ARBA" id="ARBA00014898"/>
    </source>
</evidence>
<protein>
    <recommendedName>
        <fullName evidence="2 11">Ribosome biogenesis GTPase A</fullName>
    </recommendedName>
</protein>
<evidence type="ECO:0000256" key="4">
    <source>
        <dbReference type="ARBA" id="ARBA00022517"/>
    </source>
</evidence>
<keyword evidence="15" id="KW-1185">Reference proteome</keyword>
<comment type="function">
    <text evidence="11">Required for a late step of 50S ribosomal subunit assembly. Has GTPase activity.</text>
</comment>
<dbReference type="OrthoDB" id="9779790at2"/>
<dbReference type="PANTHER" id="PTHR45782">
    <property type="entry name" value="MITOCHONDRIAL RIBOSOME-ASSOCIATED GTPASE 1"/>
    <property type="match status" value="1"/>
</dbReference>
<gene>
    <name evidence="14" type="primary">ylqF</name>
    <name evidence="14" type="ORF">DCC39_00925</name>
</gene>
<feature type="binding site" evidence="12">
    <location>
        <position position="174"/>
    </location>
    <ligand>
        <name>GTP</name>
        <dbReference type="ChEBI" id="CHEBI:37565"/>
    </ligand>
</feature>
<dbReference type="CDD" id="cd01856">
    <property type="entry name" value="YlqF"/>
    <property type="match status" value="1"/>
</dbReference>
<comment type="subcellular location">
    <subcellularLocation>
        <location evidence="1 11">Cytoplasm</location>
    </subcellularLocation>
</comment>
<comment type="function">
    <text evidence="9">Essential protein that is required for a late step of 50S ribosomal subunit assembly. Has GTPase activity that is stimulated by interaction with the immature 50S ribosome subunit. Binds to the 23S rRNA. Required for the association of ribosomal proteins rplP and rpmA with the large subunit.</text>
</comment>
<name>A0A2U1K7J2_9BACI</name>
<dbReference type="GO" id="GO:0005525">
    <property type="term" value="F:GTP binding"/>
    <property type="evidence" value="ECO:0007669"/>
    <property type="project" value="UniProtKB-KW"/>
</dbReference>
<dbReference type="GO" id="GO:0005737">
    <property type="term" value="C:cytoplasm"/>
    <property type="evidence" value="ECO:0007669"/>
    <property type="project" value="UniProtKB-SubCell"/>
</dbReference>
<dbReference type="InterPro" id="IPR006073">
    <property type="entry name" value="GTP-bd"/>
</dbReference>
<dbReference type="PANTHER" id="PTHR45782:SF4">
    <property type="entry name" value="MITOCHONDRIAL RIBOSOME-ASSOCIATED GTPASE 1"/>
    <property type="match status" value="1"/>
</dbReference>
<dbReference type="AlphaFoldDB" id="A0A2U1K7J2"/>
<dbReference type="PIRSF" id="PIRSF006230">
    <property type="entry name" value="MG442"/>
    <property type="match status" value="1"/>
</dbReference>
<comment type="similarity">
    <text evidence="11">Belongs to the TRAFAC class YlqF/YawG GTPase family. MTG1 subfamily.</text>
</comment>
<evidence type="ECO:0000256" key="10">
    <source>
        <dbReference type="ARBA" id="ARBA00025856"/>
    </source>
</evidence>
<dbReference type="InterPro" id="IPR019991">
    <property type="entry name" value="GTP-bd_ribosome_bgen"/>
</dbReference>
<dbReference type="Gene3D" id="1.10.1580.10">
    <property type="match status" value="1"/>
</dbReference>
<evidence type="ECO:0000313" key="14">
    <source>
        <dbReference type="EMBL" id="PWA13486.1"/>
    </source>
</evidence>
<dbReference type="FunFam" id="3.40.50.300:FF:000590">
    <property type="entry name" value="Ribosome biogenesis GTPase A"/>
    <property type="match status" value="1"/>
</dbReference>
<evidence type="ECO:0000313" key="15">
    <source>
        <dbReference type="Proteomes" id="UP000245998"/>
    </source>
</evidence>
<dbReference type="InterPro" id="IPR030378">
    <property type="entry name" value="G_CP_dom"/>
</dbReference>
<organism evidence="14 15">
    <name type="scientific">Pueribacillus theae</name>
    <dbReference type="NCBI Taxonomy" id="2171751"/>
    <lineage>
        <taxon>Bacteria</taxon>
        <taxon>Bacillati</taxon>
        <taxon>Bacillota</taxon>
        <taxon>Bacilli</taxon>
        <taxon>Bacillales</taxon>
        <taxon>Bacillaceae</taxon>
        <taxon>Pueribacillus</taxon>
    </lineage>
</organism>
<dbReference type="InterPro" id="IPR023179">
    <property type="entry name" value="GTP-bd_ortho_bundle_sf"/>
</dbReference>
<feature type="domain" description="CP-type G" evidence="13">
    <location>
        <begin position="14"/>
        <end position="178"/>
    </location>
</feature>
<dbReference type="RefSeq" id="WP_116552990.1">
    <property type="nucleotide sequence ID" value="NZ_QCZG01000001.1"/>
</dbReference>
<dbReference type="GO" id="GO:0042254">
    <property type="term" value="P:ribosome biogenesis"/>
    <property type="evidence" value="ECO:0007669"/>
    <property type="project" value="UniProtKB-KW"/>
</dbReference>
<keyword evidence="8 11" id="KW-0342">GTP-binding</keyword>
<dbReference type="NCBIfam" id="TIGR03596">
    <property type="entry name" value="GTPase_YlqF"/>
    <property type="match status" value="1"/>
</dbReference>
<dbReference type="Proteomes" id="UP000245998">
    <property type="component" value="Unassembled WGS sequence"/>
</dbReference>
<evidence type="ECO:0000256" key="5">
    <source>
        <dbReference type="ARBA" id="ARBA00022741"/>
    </source>
</evidence>
<dbReference type="GO" id="GO:0006412">
    <property type="term" value="P:translation"/>
    <property type="evidence" value="ECO:0007669"/>
    <property type="project" value="TreeGrafter"/>
</dbReference>
<evidence type="ECO:0000259" key="13">
    <source>
        <dbReference type="PROSITE" id="PS51721"/>
    </source>
</evidence>
<comment type="subunit">
    <text evidence="10">Interacts with ctc. Interacts with the immature 50S ribosome subunit. 2 molecules of rbgA bind to one 50S subunit.</text>
</comment>
<dbReference type="Gene3D" id="3.40.50.300">
    <property type="entry name" value="P-loop containing nucleotide triphosphate hydrolases"/>
    <property type="match status" value="1"/>
</dbReference>
<keyword evidence="5 11" id="KW-0547">Nucleotide-binding</keyword>
<proteinExistence type="inferred from homology"/>
<keyword evidence="7" id="KW-0694">RNA-binding</keyword>
<evidence type="ECO:0000256" key="1">
    <source>
        <dbReference type="ARBA" id="ARBA00004496"/>
    </source>
</evidence>
<dbReference type="InterPro" id="IPR016478">
    <property type="entry name" value="GTPase_MTG1"/>
</dbReference>
<dbReference type="SUPFAM" id="SSF52540">
    <property type="entry name" value="P-loop containing nucleoside triphosphate hydrolases"/>
    <property type="match status" value="1"/>
</dbReference>
<dbReference type="GO" id="GO:0003924">
    <property type="term" value="F:GTPase activity"/>
    <property type="evidence" value="ECO:0007669"/>
    <property type="project" value="TreeGrafter"/>
</dbReference>
<evidence type="ECO:0000256" key="11">
    <source>
        <dbReference type="PIRNR" id="PIRNR006230"/>
    </source>
</evidence>
<feature type="binding site" evidence="12">
    <location>
        <begin position="58"/>
        <end position="61"/>
    </location>
    <ligand>
        <name>GTP</name>
        <dbReference type="ChEBI" id="CHEBI:37565"/>
    </ligand>
</feature>
<evidence type="ECO:0000256" key="8">
    <source>
        <dbReference type="ARBA" id="ARBA00023134"/>
    </source>
</evidence>
<comment type="caution">
    <text evidence="14">The sequence shown here is derived from an EMBL/GenBank/DDBJ whole genome shotgun (WGS) entry which is preliminary data.</text>
</comment>
<accession>A0A2U1K7J2</accession>
<keyword evidence="4" id="KW-0690">Ribosome biogenesis</keyword>
<dbReference type="InterPro" id="IPR027417">
    <property type="entry name" value="P-loop_NTPase"/>
</dbReference>
<feature type="binding site" evidence="12">
    <location>
        <begin position="130"/>
        <end position="135"/>
    </location>
    <ligand>
        <name>GTP</name>
        <dbReference type="ChEBI" id="CHEBI:37565"/>
    </ligand>
</feature>
<dbReference type="PROSITE" id="PS51721">
    <property type="entry name" value="G_CP"/>
    <property type="match status" value="1"/>
</dbReference>
<feature type="binding site" evidence="12">
    <location>
        <begin position="86"/>
        <end position="87"/>
    </location>
    <ligand>
        <name>GTP</name>
        <dbReference type="ChEBI" id="CHEBI:37565"/>
    </ligand>
</feature>
<dbReference type="EMBL" id="QCZG01000001">
    <property type="protein sequence ID" value="PWA13486.1"/>
    <property type="molecule type" value="Genomic_DNA"/>
</dbReference>